<keyword evidence="1" id="KW-0670">Pyruvate</keyword>
<evidence type="ECO:0000313" key="2">
    <source>
        <dbReference type="Proteomes" id="UP000198680"/>
    </source>
</evidence>
<organism evidence="1 2">
    <name type="scientific">Geodermatophilus siccatus</name>
    <dbReference type="NCBI Taxonomy" id="1137991"/>
    <lineage>
        <taxon>Bacteria</taxon>
        <taxon>Bacillati</taxon>
        <taxon>Actinomycetota</taxon>
        <taxon>Actinomycetes</taxon>
        <taxon>Geodermatophilales</taxon>
        <taxon>Geodermatophilaceae</taxon>
        <taxon>Geodermatophilus</taxon>
    </lineage>
</organism>
<proteinExistence type="predicted"/>
<dbReference type="Proteomes" id="UP000198680">
    <property type="component" value="Unassembled WGS sequence"/>
</dbReference>
<protein>
    <submittedName>
        <fullName evidence="1">Phenylpyruvate tautomerase PptA, 4-oxalocrotonate tautomerase family</fullName>
    </submittedName>
</protein>
<dbReference type="InterPro" id="IPR037479">
    <property type="entry name" value="Tauto_MSAD"/>
</dbReference>
<dbReference type="InterPro" id="IPR014347">
    <property type="entry name" value="Tautomerase/MIF_sf"/>
</dbReference>
<dbReference type="OrthoDB" id="9804765at2"/>
<name>A0A1G9MYD6_9ACTN</name>
<evidence type="ECO:0000313" key="1">
    <source>
        <dbReference type="EMBL" id="SDL79153.1"/>
    </source>
</evidence>
<dbReference type="SUPFAM" id="SSF55331">
    <property type="entry name" value="Tautomerase/MIF"/>
    <property type="match status" value="1"/>
</dbReference>
<dbReference type="EMBL" id="FNHE01000002">
    <property type="protein sequence ID" value="SDL79153.1"/>
    <property type="molecule type" value="Genomic_DNA"/>
</dbReference>
<gene>
    <name evidence="1" type="ORF">SAMN05660642_00822</name>
</gene>
<sequence>MPLVRIDVVEGRRTPDELRLLADTVQEVMLDVFAAPPGDRYQVITEHRPGQLICEDTGLGIERTDDLVVLQVFQQGRSEDQKRALYAGLARRLEEAAGLRSNDLIVSVASNTREDWSFGLGRAQFLEGDL</sequence>
<accession>A0A1G9MYD6</accession>
<keyword evidence="2" id="KW-1185">Reference proteome</keyword>
<dbReference type="Gene3D" id="3.30.429.10">
    <property type="entry name" value="Macrophage Migration Inhibitory Factor"/>
    <property type="match status" value="1"/>
</dbReference>
<dbReference type="AlphaFoldDB" id="A0A1G9MYD6"/>
<reference evidence="2" key="1">
    <citation type="submission" date="2016-10" db="EMBL/GenBank/DDBJ databases">
        <authorList>
            <person name="Varghese N."/>
            <person name="Submissions S."/>
        </authorList>
    </citation>
    <scope>NUCLEOTIDE SEQUENCE [LARGE SCALE GENOMIC DNA]</scope>
    <source>
        <strain evidence="2">DSM 45419</strain>
    </source>
</reference>
<dbReference type="STRING" id="1137991.SAMN05660642_00822"/>
<dbReference type="RefSeq" id="WP_091214178.1">
    <property type="nucleotide sequence ID" value="NZ_FNHE01000002.1"/>
</dbReference>
<dbReference type="PANTHER" id="PTHR38460">
    <property type="entry name" value="TAUTOMERASE YOLI-RELATED"/>
    <property type="match status" value="1"/>
</dbReference>
<dbReference type="Pfam" id="PF14552">
    <property type="entry name" value="Tautomerase_2"/>
    <property type="match status" value="1"/>
</dbReference>
<dbReference type="PANTHER" id="PTHR38460:SF1">
    <property type="entry name" value="TAUTOMERASE YOLI-RELATED"/>
    <property type="match status" value="1"/>
</dbReference>